<sequence>MHAADILIYGQRTFLQSTDSIPASSQDLPGACGTWSVKDIIAHLASFEQVLVDILAGFVNASSGTALQTFIDTGNQFNDSEVSKRKDQSYQLVLTELSESHAKSLSLLALIPPELCRQTGTLPWYGASYSLDDVIVYMYYGHKREHSAQIDLFLTNLRA</sequence>
<dbReference type="Pfam" id="PF12867">
    <property type="entry name" value="DinB_2"/>
    <property type="match status" value="1"/>
</dbReference>
<gene>
    <name evidence="2" type="ORF">KDA_58570</name>
</gene>
<dbReference type="AlphaFoldDB" id="A0A402BG70"/>
<dbReference type="RefSeq" id="WP_126630473.1">
    <property type="nucleotide sequence ID" value="NZ_BIFT01000002.1"/>
</dbReference>
<evidence type="ECO:0000313" key="3">
    <source>
        <dbReference type="Proteomes" id="UP000287171"/>
    </source>
</evidence>
<dbReference type="OrthoDB" id="156467at2"/>
<organism evidence="2 3">
    <name type="scientific">Dictyobacter alpinus</name>
    <dbReference type="NCBI Taxonomy" id="2014873"/>
    <lineage>
        <taxon>Bacteria</taxon>
        <taxon>Bacillati</taxon>
        <taxon>Chloroflexota</taxon>
        <taxon>Ktedonobacteria</taxon>
        <taxon>Ktedonobacterales</taxon>
        <taxon>Dictyobacteraceae</taxon>
        <taxon>Dictyobacter</taxon>
    </lineage>
</organism>
<protein>
    <recommendedName>
        <fullName evidence="1">DinB-like domain-containing protein</fullName>
    </recommendedName>
</protein>
<comment type="caution">
    <text evidence="2">The sequence shown here is derived from an EMBL/GenBank/DDBJ whole genome shotgun (WGS) entry which is preliminary data.</text>
</comment>
<dbReference type="Proteomes" id="UP000287171">
    <property type="component" value="Unassembled WGS sequence"/>
</dbReference>
<feature type="domain" description="DinB-like" evidence="1">
    <location>
        <begin position="13"/>
        <end position="150"/>
    </location>
</feature>
<evidence type="ECO:0000313" key="2">
    <source>
        <dbReference type="EMBL" id="GCE30373.1"/>
    </source>
</evidence>
<dbReference type="InterPro" id="IPR024775">
    <property type="entry name" value="DinB-like"/>
</dbReference>
<proteinExistence type="predicted"/>
<keyword evidence="3" id="KW-1185">Reference proteome</keyword>
<accession>A0A402BG70</accession>
<reference evidence="3" key="1">
    <citation type="submission" date="2018-12" db="EMBL/GenBank/DDBJ databases">
        <title>Tengunoibacter tsumagoiensis gen. nov., sp. nov., Dictyobacter kobayashii sp. nov., D. alpinus sp. nov., and D. joshuensis sp. nov. and description of Dictyobacteraceae fam. nov. within the order Ktedonobacterales isolated from Tengu-no-mugimeshi.</title>
        <authorList>
            <person name="Wang C.M."/>
            <person name="Zheng Y."/>
            <person name="Sakai Y."/>
            <person name="Toyoda A."/>
            <person name="Minakuchi Y."/>
            <person name="Abe K."/>
            <person name="Yokota A."/>
            <person name="Yabe S."/>
        </authorList>
    </citation>
    <scope>NUCLEOTIDE SEQUENCE [LARGE SCALE GENOMIC DNA]</scope>
    <source>
        <strain evidence="3">Uno16</strain>
    </source>
</reference>
<dbReference type="SUPFAM" id="SSF109854">
    <property type="entry name" value="DinB/YfiT-like putative metalloenzymes"/>
    <property type="match status" value="1"/>
</dbReference>
<name>A0A402BG70_9CHLR</name>
<dbReference type="InterPro" id="IPR034660">
    <property type="entry name" value="DinB/YfiT-like"/>
</dbReference>
<evidence type="ECO:0000259" key="1">
    <source>
        <dbReference type="Pfam" id="PF12867"/>
    </source>
</evidence>
<dbReference type="EMBL" id="BIFT01000002">
    <property type="protein sequence ID" value="GCE30373.1"/>
    <property type="molecule type" value="Genomic_DNA"/>
</dbReference>
<dbReference type="Gene3D" id="1.20.120.450">
    <property type="entry name" value="dinb family like domain"/>
    <property type="match status" value="1"/>
</dbReference>